<organism evidence="1 2">
    <name type="scientific">Paenibacillus lentus</name>
    <dbReference type="NCBI Taxonomy" id="1338368"/>
    <lineage>
        <taxon>Bacteria</taxon>
        <taxon>Bacillati</taxon>
        <taxon>Bacillota</taxon>
        <taxon>Bacilli</taxon>
        <taxon>Bacillales</taxon>
        <taxon>Paenibacillaceae</taxon>
        <taxon>Paenibacillus</taxon>
    </lineage>
</organism>
<dbReference type="RefSeq" id="WP_125080942.1">
    <property type="nucleotide sequence ID" value="NZ_CP034248.1"/>
</dbReference>
<keyword evidence="2" id="KW-1185">Reference proteome</keyword>
<reference evidence="1 2" key="1">
    <citation type="submission" date="2018-11" db="EMBL/GenBank/DDBJ databases">
        <title>Genome sequencing of Paenibacillus lentus DSM25539(T).</title>
        <authorList>
            <person name="Kook J.-K."/>
            <person name="Park S.-N."/>
            <person name="Lim Y.K."/>
        </authorList>
    </citation>
    <scope>NUCLEOTIDE SEQUENCE [LARGE SCALE GENOMIC DNA]</scope>
    <source>
        <strain evidence="1 2">DSM 25539</strain>
    </source>
</reference>
<dbReference type="AlphaFoldDB" id="A0A3Q8S8F0"/>
<protein>
    <submittedName>
        <fullName evidence="1">Uncharacterized protein</fullName>
    </submittedName>
</protein>
<evidence type="ECO:0000313" key="1">
    <source>
        <dbReference type="EMBL" id="AZK44805.1"/>
    </source>
</evidence>
<evidence type="ECO:0000313" key="2">
    <source>
        <dbReference type="Proteomes" id="UP000273145"/>
    </source>
</evidence>
<proteinExistence type="predicted"/>
<dbReference type="OrthoDB" id="9937888at2"/>
<dbReference type="KEGG" id="plen:EIM92_00180"/>
<gene>
    <name evidence="1" type="ORF">EIM92_00180</name>
</gene>
<dbReference type="EMBL" id="CP034248">
    <property type="protein sequence ID" value="AZK44805.1"/>
    <property type="molecule type" value="Genomic_DNA"/>
</dbReference>
<dbReference type="Proteomes" id="UP000273145">
    <property type="component" value="Chromosome"/>
</dbReference>
<accession>A0A3Q8S8F0</accession>
<name>A0A3Q8S8F0_9BACL</name>
<sequence length="129" mass="15317">MFGRKKKAIKVQHYEGLKDFMQDFPCTIEMNDEQFVIQRIKPETTVNLPIERILAIDAMEEERFMLKYHNHETSTTKAKGIKKYYLVVRYQDVEGTEQYLAFWGTASEYGKFIELQKRKMDTPSSNYSL</sequence>